<reference evidence="2 3" key="1">
    <citation type="journal article" date="2008" name="Nature">
        <title>The genome of the model beetle and pest Tribolium castaneum.</title>
        <authorList>
            <consortium name="Tribolium Genome Sequencing Consortium"/>
            <person name="Richards S."/>
            <person name="Gibbs R.A."/>
            <person name="Weinstock G.M."/>
            <person name="Brown S.J."/>
            <person name="Denell R."/>
            <person name="Beeman R.W."/>
            <person name="Gibbs R."/>
            <person name="Beeman R.W."/>
            <person name="Brown S.J."/>
            <person name="Bucher G."/>
            <person name="Friedrich M."/>
            <person name="Grimmelikhuijzen C.J."/>
            <person name="Klingler M."/>
            <person name="Lorenzen M."/>
            <person name="Richards S."/>
            <person name="Roth S."/>
            <person name="Schroder R."/>
            <person name="Tautz D."/>
            <person name="Zdobnov E.M."/>
            <person name="Muzny D."/>
            <person name="Gibbs R.A."/>
            <person name="Weinstock G.M."/>
            <person name="Attaway T."/>
            <person name="Bell S."/>
            <person name="Buhay C.J."/>
            <person name="Chandrabose M.N."/>
            <person name="Chavez D."/>
            <person name="Clerk-Blankenburg K.P."/>
            <person name="Cree A."/>
            <person name="Dao M."/>
            <person name="Davis C."/>
            <person name="Chacko J."/>
            <person name="Dinh H."/>
            <person name="Dugan-Rocha S."/>
            <person name="Fowler G."/>
            <person name="Garner T.T."/>
            <person name="Garnes J."/>
            <person name="Gnirke A."/>
            <person name="Hawes A."/>
            <person name="Hernandez J."/>
            <person name="Hines S."/>
            <person name="Holder M."/>
            <person name="Hume J."/>
            <person name="Jhangiani S.N."/>
            <person name="Joshi V."/>
            <person name="Khan Z.M."/>
            <person name="Jackson L."/>
            <person name="Kovar C."/>
            <person name="Kowis A."/>
            <person name="Lee S."/>
            <person name="Lewis L.R."/>
            <person name="Margolis J."/>
            <person name="Morgan M."/>
            <person name="Nazareth L.V."/>
            <person name="Nguyen N."/>
            <person name="Okwuonu G."/>
            <person name="Parker D."/>
            <person name="Richards S."/>
            <person name="Ruiz S.J."/>
            <person name="Santibanez J."/>
            <person name="Savard J."/>
            <person name="Scherer S.E."/>
            <person name="Schneider B."/>
            <person name="Sodergren E."/>
            <person name="Tautz D."/>
            <person name="Vattahil S."/>
            <person name="Villasana D."/>
            <person name="White C.S."/>
            <person name="Wright R."/>
            <person name="Park Y."/>
            <person name="Beeman R.W."/>
            <person name="Lord J."/>
            <person name="Oppert B."/>
            <person name="Lorenzen M."/>
            <person name="Brown S."/>
            <person name="Wang L."/>
            <person name="Savard J."/>
            <person name="Tautz D."/>
            <person name="Richards S."/>
            <person name="Weinstock G."/>
            <person name="Gibbs R.A."/>
            <person name="Liu Y."/>
            <person name="Worley K."/>
            <person name="Weinstock G."/>
            <person name="Elsik C.G."/>
            <person name="Reese J.T."/>
            <person name="Elhaik E."/>
            <person name="Landan G."/>
            <person name="Graur D."/>
            <person name="Arensburger P."/>
            <person name="Atkinson P."/>
            <person name="Beeman R.W."/>
            <person name="Beidler J."/>
            <person name="Brown S.J."/>
            <person name="Demuth J.P."/>
            <person name="Drury D.W."/>
            <person name="Du Y.Z."/>
            <person name="Fujiwara H."/>
            <person name="Lorenzen M."/>
            <person name="Maselli V."/>
            <person name="Osanai M."/>
            <person name="Park Y."/>
            <person name="Robertson H.M."/>
            <person name="Tu Z."/>
            <person name="Wang J.J."/>
            <person name="Wang S."/>
            <person name="Richards S."/>
            <person name="Song H."/>
            <person name="Zhang L."/>
            <person name="Sodergren E."/>
            <person name="Werner D."/>
            <person name="Stanke M."/>
            <person name="Morgenstern B."/>
            <person name="Solovyev V."/>
            <person name="Kosarev P."/>
            <person name="Brown G."/>
            <person name="Chen H.C."/>
            <person name="Ermolaeva O."/>
            <person name="Hlavina W."/>
            <person name="Kapustin Y."/>
            <person name="Kiryutin B."/>
            <person name="Kitts P."/>
            <person name="Maglott D."/>
            <person name="Pruitt K."/>
            <person name="Sapojnikov V."/>
            <person name="Souvorov A."/>
            <person name="Mackey A.J."/>
            <person name="Waterhouse R.M."/>
            <person name="Wyder S."/>
            <person name="Zdobnov E.M."/>
            <person name="Zdobnov E.M."/>
            <person name="Wyder S."/>
            <person name="Kriventseva E.V."/>
            <person name="Kadowaki T."/>
            <person name="Bork P."/>
            <person name="Aranda M."/>
            <person name="Bao R."/>
            <person name="Beermann A."/>
            <person name="Berns N."/>
            <person name="Bolognesi R."/>
            <person name="Bonneton F."/>
            <person name="Bopp D."/>
            <person name="Brown S.J."/>
            <person name="Bucher G."/>
            <person name="Butts T."/>
            <person name="Chaumot A."/>
            <person name="Denell R.E."/>
            <person name="Ferrier D.E."/>
            <person name="Friedrich M."/>
            <person name="Gordon C.M."/>
            <person name="Jindra M."/>
            <person name="Klingler M."/>
            <person name="Lan Q."/>
            <person name="Lattorff H.M."/>
            <person name="Laudet V."/>
            <person name="von Levetsow C."/>
            <person name="Liu Z."/>
            <person name="Lutz R."/>
            <person name="Lynch J.A."/>
            <person name="da Fonseca R.N."/>
            <person name="Posnien N."/>
            <person name="Reuter R."/>
            <person name="Roth S."/>
            <person name="Savard J."/>
            <person name="Schinko J.B."/>
            <person name="Schmitt C."/>
            <person name="Schoppmeier M."/>
            <person name="Schroder R."/>
            <person name="Shippy T.D."/>
            <person name="Simonnet F."/>
            <person name="Marques-Souza H."/>
            <person name="Tautz D."/>
            <person name="Tomoyasu Y."/>
            <person name="Trauner J."/>
            <person name="Van der Zee M."/>
            <person name="Vervoort M."/>
            <person name="Wittkopp N."/>
            <person name="Wimmer E.A."/>
            <person name="Yang X."/>
            <person name="Jones A.K."/>
            <person name="Sattelle D.B."/>
            <person name="Ebert P.R."/>
            <person name="Nelson D."/>
            <person name="Scott J.G."/>
            <person name="Beeman R.W."/>
            <person name="Muthukrishnan S."/>
            <person name="Kramer K.J."/>
            <person name="Arakane Y."/>
            <person name="Beeman R.W."/>
            <person name="Zhu Q."/>
            <person name="Hogenkamp D."/>
            <person name="Dixit R."/>
            <person name="Oppert B."/>
            <person name="Jiang H."/>
            <person name="Zou Z."/>
            <person name="Marshall J."/>
            <person name="Elpidina E."/>
            <person name="Vinokurov K."/>
            <person name="Oppert C."/>
            <person name="Zou Z."/>
            <person name="Evans J."/>
            <person name="Lu Z."/>
            <person name="Zhao P."/>
            <person name="Sumathipala N."/>
            <person name="Altincicek B."/>
            <person name="Vilcinskas A."/>
            <person name="Williams M."/>
            <person name="Hultmark D."/>
            <person name="Hetru C."/>
            <person name="Jiang H."/>
            <person name="Grimmelikhuijzen C.J."/>
            <person name="Hauser F."/>
            <person name="Cazzamali G."/>
            <person name="Williamson M."/>
            <person name="Park Y."/>
            <person name="Li B."/>
            <person name="Tanaka Y."/>
            <person name="Predel R."/>
            <person name="Neupert S."/>
            <person name="Schachtner J."/>
            <person name="Verleyen P."/>
            <person name="Raible F."/>
            <person name="Bork P."/>
            <person name="Friedrich M."/>
            <person name="Walden K.K."/>
            <person name="Robertson H.M."/>
            <person name="Angeli S."/>
            <person name="Foret S."/>
            <person name="Bucher G."/>
            <person name="Schuetz S."/>
            <person name="Maleszka R."/>
            <person name="Wimmer E.A."/>
            <person name="Beeman R.W."/>
            <person name="Lorenzen M."/>
            <person name="Tomoyasu Y."/>
            <person name="Miller S.C."/>
            <person name="Grossmann D."/>
            <person name="Bucher G."/>
        </authorList>
    </citation>
    <scope>NUCLEOTIDE SEQUENCE [LARGE SCALE GENOMIC DNA]</scope>
    <source>
        <strain evidence="2 3">Georgia GA2</strain>
    </source>
</reference>
<evidence type="ECO:0000256" key="1">
    <source>
        <dbReference type="SAM" id="SignalP"/>
    </source>
</evidence>
<reference evidence="2 3" key="2">
    <citation type="journal article" date="2010" name="Nucleic Acids Res.">
        <title>BeetleBase in 2010: revisions to provide comprehensive genomic information for Tribolium castaneum.</title>
        <authorList>
            <person name="Kim H.S."/>
            <person name="Murphy T."/>
            <person name="Xia J."/>
            <person name="Caragea D."/>
            <person name="Park Y."/>
            <person name="Beeman R.W."/>
            <person name="Lorenzen M.D."/>
            <person name="Butcher S."/>
            <person name="Manak J.R."/>
            <person name="Brown S.J."/>
        </authorList>
    </citation>
    <scope>GENOME REANNOTATION</scope>
    <source>
        <strain evidence="2 3">Georgia GA2</strain>
    </source>
</reference>
<evidence type="ECO:0000313" key="3">
    <source>
        <dbReference type="Proteomes" id="UP000007266"/>
    </source>
</evidence>
<keyword evidence="3" id="KW-1185">Reference proteome</keyword>
<dbReference type="PANTHER" id="PTHR21398">
    <property type="entry name" value="AGAP007094-PA"/>
    <property type="match status" value="1"/>
</dbReference>
<name>A0A139WN37_TRICA</name>
<dbReference type="InterPro" id="IPR006631">
    <property type="entry name" value="DM4_12"/>
</dbReference>
<dbReference type="EMBL" id="KQ971312">
    <property type="protein sequence ID" value="KYB29215.1"/>
    <property type="molecule type" value="Genomic_DNA"/>
</dbReference>
<accession>A0A139WN37</accession>
<protein>
    <submittedName>
        <fullName evidence="2">Uncharacterized protein</fullName>
    </submittedName>
</protein>
<dbReference type="SMART" id="SM00718">
    <property type="entry name" value="DM4_12"/>
    <property type="match status" value="2"/>
</dbReference>
<feature type="signal peptide" evidence="1">
    <location>
        <begin position="1"/>
        <end position="25"/>
    </location>
</feature>
<organism evidence="2 3">
    <name type="scientific">Tribolium castaneum</name>
    <name type="common">Red flour beetle</name>
    <dbReference type="NCBI Taxonomy" id="7070"/>
    <lineage>
        <taxon>Eukaryota</taxon>
        <taxon>Metazoa</taxon>
        <taxon>Ecdysozoa</taxon>
        <taxon>Arthropoda</taxon>
        <taxon>Hexapoda</taxon>
        <taxon>Insecta</taxon>
        <taxon>Pterygota</taxon>
        <taxon>Neoptera</taxon>
        <taxon>Endopterygota</taxon>
        <taxon>Coleoptera</taxon>
        <taxon>Polyphaga</taxon>
        <taxon>Cucujiformia</taxon>
        <taxon>Tenebrionidae</taxon>
        <taxon>Tenebrionidae incertae sedis</taxon>
        <taxon>Tribolium</taxon>
    </lineage>
</organism>
<sequence length="376" mass="42960">MFSNKLTFLLILNVLIGKFTESSRGKRTLIWEPGNSRLQIITGIGVPLDLQLETVIIGWIIKGYYRLPSNVSDIKPFGNIYYERKKRSLSRWDIYDLLAQMWQMRGFGGKSCILRAICELSHSPLDRNYGLFDELMHVVFSPSTTKEKVRSHSDNEYYAAQKLGRNSGESCKAKFDDFFSKMFNIVSILIILQLLSITSAQFLRYQALSREKRTLIWPKGTGVVQAIAGFGIPVHLKEETVIVGTVFKATYHVPENVTELKAPYVTYERRKRSATRWDIYNLLSQAFEMRGFDGKACILRAICEVAHTPLQKNYGFFHELIHTIFTPSSTNERVKLNADNEYYAAQLIGEERGNCGKVFHDCGTSLLDMITIYGNV</sequence>
<dbReference type="Proteomes" id="UP000007266">
    <property type="component" value="Linkage group 2"/>
</dbReference>
<dbReference type="OMA" id="YYTHPTI"/>
<dbReference type="PANTHER" id="PTHR21398:SF21">
    <property type="entry name" value="AGAP004005-PA"/>
    <property type="match status" value="1"/>
</dbReference>
<dbReference type="AlphaFoldDB" id="A0A139WN37"/>
<dbReference type="Pfam" id="PF07841">
    <property type="entry name" value="DM4_12"/>
    <property type="match status" value="2"/>
</dbReference>
<gene>
    <name evidence="2" type="primary">AUGUSTUS-3.0.2_32138</name>
    <name evidence="2" type="ORF">TcasGA2_TC032138</name>
</gene>
<dbReference type="eggNOG" id="ENOG502S4YR">
    <property type="taxonomic scope" value="Eukaryota"/>
</dbReference>
<keyword evidence="1" id="KW-0732">Signal</keyword>
<dbReference type="InParanoid" id="A0A139WN37"/>
<proteinExistence type="predicted"/>
<evidence type="ECO:0000313" key="2">
    <source>
        <dbReference type="EMBL" id="KYB29215.1"/>
    </source>
</evidence>
<feature type="chain" id="PRO_5007300280" evidence="1">
    <location>
        <begin position="26"/>
        <end position="376"/>
    </location>
</feature>